<feature type="domain" description="Protein export membrane protein SecD/SecF C-terminal" evidence="12">
    <location>
        <begin position="237"/>
        <end position="406"/>
    </location>
</feature>
<organism evidence="15 16">
    <name type="scientific">Candidatus Coprosoma intestinipullorum</name>
    <dbReference type="NCBI Taxonomy" id="2840752"/>
    <lineage>
        <taxon>Bacteria</taxon>
        <taxon>Bacillati</taxon>
        <taxon>Bacillota</taxon>
        <taxon>Bacillota incertae sedis</taxon>
        <taxon>Candidatus Coprosoma</taxon>
    </lineage>
</organism>
<evidence type="ECO:0000256" key="9">
    <source>
        <dbReference type="HAMAP-Rule" id="MF_01463"/>
    </source>
</evidence>
<accession>A0A9D0ZPU6</accession>
<evidence type="ECO:0000259" key="12">
    <source>
        <dbReference type="Pfam" id="PF02355"/>
    </source>
</evidence>
<evidence type="ECO:0000256" key="5">
    <source>
        <dbReference type="ARBA" id="ARBA00022927"/>
    </source>
</evidence>
<evidence type="ECO:0000256" key="3">
    <source>
        <dbReference type="ARBA" id="ARBA00022475"/>
    </source>
</evidence>
<dbReference type="GO" id="GO:0006605">
    <property type="term" value="P:protein targeting"/>
    <property type="evidence" value="ECO:0007669"/>
    <property type="project" value="UniProtKB-UniRule"/>
</dbReference>
<dbReference type="InterPro" id="IPR005665">
    <property type="entry name" value="SecF_bac"/>
</dbReference>
<dbReference type="Pfam" id="PF02355">
    <property type="entry name" value="SecD_SecF_C"/>
    <property type="match status" value="2"/>
</dbReference>
<dbReference type="InterPro" id="IPR022645">
    <property type="entry name" value="SecD/SecF_bac"/>
</dbReference>
<keyword evidence="5 9" id="KW-0653">Protein transport</keyword>
<dbReference type="NCBIfam" id="TIGR00916">
    <property type="entry name" value="2A0604s01"/>
    <property type="match status" value="1"/>
</dbReference>
<reference evidence="15" key="2">
    <citation type="journal article" date="2021" name="PeerJ">
        <title>Extensive microbial diversity within the chicken gut microbiome revealed by metagenomics and culture.</title>
        <authorList>
            <person name="Gilroy R."/>
            <person name="Ravi A."/>
            <person name="Getino M."/>
            <person name="Pursley I."/>
            <person name="Horton D.L."/>
            <person name="Alikhan N.F."/>
            <person name="Baker D."/>
            <person name="Gharbi K."/>
            <person name="Hall N."/>
            <person name="Watson M."/>
            <person name="Adriaenssens E.M."/>
            <person name="Foster-Nyarko E."/>
            <person name="Jarju S."/>
            <person name="Secka A."/>
            <person name="Antonio M."/>
            <person name="Oren A."/>
            <person name="Chaudhuri R.R."/>
            <person name="La Ragione R."/>
            <person name="Hildebrand F."/>
            <person name="Pallen M.J."/>
        </authorList>
    </citation>
    <scope>NUCLEOTIDE SEQUENCE</scope>
    <source>
        <strain evidence="15">CHK147-3167</strain>
    </source>
</reference>
<evidence type="ECO:0000256" key="4">
    <source>
        <dbReference type="ARBA" id="ARBA00022692"/>
    </source>
</evidence>
<dbReference type="InterPro" id="IPR005791">
    <property type="entry name" value="SecD"/>
</dbReference>
<dbReference type="Gene3D" id="3.30.70.3400">
    <property type="match status" value="1"/>
</dbReference>
<comment type="similarity">
    <text evidence="9">Belongs to the SecD/SecF family. SecD subfamily.</text>
</comment>
<keyword evidence="2 9" id="KW-0813">Transport</keyword>
<feature type="transmembrane region" description="Helical" evidence="9">
    <location>
        <begin position="695"/>
        <end position="721"/>
    </location>
</feature>
<feature type="transmembrane region" description="Helical" evidence="9">
    <location>
        <begin position="381"/>
        <end position="405"/>
    </location>
</feature>
<evidence type="ECO:0000256" key="6">
    <source>
        <dbReference type="ARBA" id="ARBA00022989"/>
    </source>
</evidence>
<dbReference type="GO" id="GO:0015450">
    <property type="term" value="F:protein-transporting ATPase activity"/>
    <property type="evidence" value="ECO:0007669"/>
    <property type="project" value="InterPro"/>
</dbReference>
<evidence type="ECO:0000256" key="2">
    <source>
        <dbReference type="ARBA" id="ARBA00022448"/>
    </source>
</evidence>
<evidence type="ECO:0000256" key="11">
    <source>
        <dbReference type="SAM" id="MobiDB-lite"/>
    </source>
</evidence>
<evidence type="ECO:0000259" key="13">
    <source>
        <dbReference type="Pfam" id="PF21760"/>
    </source>
</evidence>
<comment type="function">
    <text evidence="9">Part of the Sec protein translocase complex. Interacts with the SecYEG preprotein conducting channel. SecDF uses the proton motive force (PMF) to complete protein translocation after the ATP-dependent function of SecA.</text>
</comment>
<keyword evidence="8 9" id="KW-0472">Membrane</keyword>
<keyword evidence="4 9" id="KW-0812">Transmembrane</keyword>
<keyword evidence="6 9" id="KW-1133">Transmembrane helix</keyword>
<dbReference type="Pfam" id="PF21760">
    <property type="entry name" value="SecD_1st"/>
    <property type="match status" value="1"/>
</dbReference>
<dbReference type="InterPro" id="IPR055344">
    <property type="entry name" value="SecD_SecF_C_bact"/>
</dbReference>
<reference evidence="15" key="1">
    <citation type="submission" date="2020-10" db="EMBL/GenBank/DDBJ databases">
        <authorList>
            <person name="Gilroy R."/>
        </authorList>
    </citation>
    <scope>NUCLEOTIDE SEQUENCE</scope>
    <source>
        <strain evidence="15">CHK147-3167</strain>
    </source>
</reference>
<evidence type="ECO:0000313" key="15">
    <source>
        <dbReference type="EMBL" id="HIQ90052.1"/>
    </source>
</evidence>
<evidence type="ECO:0000259" key="14">
    <source>
        <dbReference type="Pfam" id="PF22599"/>
    </source>
</evidence>
<feature type="domain" description="SecDF P1 head subdomain" evidence="14">
    <location>
        <begin position="132"/>
        <end position="236"/>
    </location>
</feature>
<comment type="similarity">
    <text evidence="10">Belongs to the SecD/SecF family. SecF subfamily.</text>
</comment>
<comment type="subcellular location">
    <subcellularLocation>
        <location evidence="1 9">Cell membrane</location>
        <topology evidence="1 9">Multi-pass membrane protein</topology>
    </subcellularLocation>
</comment>
<dbReference type="PANTHER" id="PTHR30081">
    <property type="entry name" value="PROTEIN-EXPORT MEMBRANE PROTEIN SEC"/>
    <property type="match status" value="1"/>
</dbReference>
<protein>
    <recommendedName>
        <fullName evidence="9 10">Multifunctional fusion protein</fullName>
    </recommendedName>
    <domain>
        <recommendedName>
            <fullName evidence="9">Protein translocase subunit SecD</fullName>
        </recommendedName>
    </domain>
    <domain>
        <recommendedName>
            <fullName evidence="10">Protein-export membrane protein SecF</fullName>
        </recommendedName>
    </domain>
</protein>
<dbReference type="SUPFAM" id="SSF82866">
    <property type="entry name" value="Multidrug efflux transporter AcrB transmembrane domain"/>
    <property type="match status" value="2"/>
</dbReference>
<proteinExistence type="inferred from homology"/>
<feature type="transmembrane region" description="Helical" evidence="9">
    <location>
        <begin position="618"/>
        <end position="639"/>
    </location>
</feature>
<comment type="subunit">
    <text evidence="10">Forms a complex with SecD. Part of the essential Sec protein translocation apparatus which comprises SecA, SecYEG and auxiliary proteins SecDF. Other proteins may also be involved.</text>
</comment>
<feature type="transmembrane region" description="Helical" evidence="9">
    <location>
        <begin position="12"/>
        <end position="29"/>
    </location>
</feature>
<dbReference type="GO" id="GO:0065002">
    <property type="term" value="P:intracellular protein transmembrane transport"/>
    <property type="evidence" value="ECO:0007669"/>
    <property type="project" value="UniProtKB-UniRule"/>
</dbReference>
<keyword evidence="7 9" id="KW-0811">Translocation</keyword>
<comment type="subunit">
    <text evidence="9">Forms a complex with SecF. Part of the essential Sec protein translocation apparatus which comprises SecA, SecYEG and auxiliary proteins SecDF. Other proteins may also be involved.</text>
</comment>
<dbReference type="InterPro" id="IPR048634">
    <property type="entry name" value="SecD_SecF_C"/>
</dbReference>
<feature type="transmembrane region" description="Helical" evidence="9">
    <location>
        <begin position="352"/>
        <end position="375"/>
    </location>
</feature>
<dbReference type="InterPro" id="IPR054384">
    <property type="entry name" value="SecDF_P1_head"/>
</dbReference>
<gene>
    <name evidence="9 15" type="primary">secD</name>
    <name evidence="10" type="synonym">secF</name>
    <name evidence="15" type="ORF">IAB27_00265</name>
</gene>
<feature type="domain" description="Protein translocase subunit SecDF P1" evidence="13">
    <location>
        <begin position="63"/>
        <end position="118"/>
    </location>
</feature>
<feature type="transmembrane region" description="Helical" evidence="9">
    <location>
        <begin position="454"/>
        <end position="471"/>
    </location>
</feature>
<feature type="transmembrane region" description="Helical" evidence="9">
    <location>
        <begin position="668"/>
        <end position="689"/>
    </location>
</feature>
<dbReference type="HAMAP" id="MF_01464_B">
    <property type="entry name" value="SecF_B"/>
    <property type="match status" value="1"/>
</dbReference>
<dbReference type="PRINTS" id="PR01755">
    <property type="entry name" value="SECFTRNLCASE"/>
</dbReference>
<name>A0A9D0ZPU6_9FIRM</name>
<feature type="transmembrane region" description="Helical" evidence="9">
    <location>
        <begin position="254"/>
        <end position="275"/>
    </location>
</feature>
<evidence type="ECO:0000256" key="7">
    <source>
        <dbReference type="ARBA" id="ARBA00023010"/>
    </source>
</evidence>
<dbReference type="InterPro" id="IPR022646">
    <property type="entry name" value="SecD/SecF_CS"/>
</dbReference>
<dbReference type="NCBIfam" id="TIGR01129">
    <property type="entry name" value="secD"/>
    <property type="match status" value="1"/>
</dbReference>
<evidence type="ECO:0000256" key="1">
    <source>
        <dbReference type="ARBA" id="ARBA00004651"/>
    </source>
</evidence>
<dbReference type="Gene3D" id="3.30.1360.200">
    <property type="match status" value="1"/>
</dbReference>
<dbReference type="Pfam" id="PF07549">
    <property type="entry name" value="Sec_GG"/>
    <property type="match status" value="1"/>
</dbReference>
<dbReference type="GO" id="GO:0005886">
    <property type="term" value="C:plasma membrane"/>
    <property type="evidence" value="ECO:0007669"/>
    <property type="project" value="UniProtKB-SubCell"/>
</dbReference>
<dbReference type="EMBL" id="DVFV01000007">
    <property type="protein sequence ID" value="HIQ90052.1"/>
    <property type="molecule type" value="Genomic_DNA"/>
</dbReference>
<feature type="transmembrane region" description="Helical" evidence="9">
    <location>
        <begin position="563"/>
        <end position="584"/>
    </location>
</feature>
<dbReference type="GO" id="GO:0043952">
    <property type="term" value="P:protein transport by the Sec complex"/>
    <property type="evidence" value="ECO:0007669"/>
    <property type="project" value="UniProtKB-UniRule"/>
</dbReference>
<feature type="transmembrane region" description="Helical" evidence="9">
    <location>
        <begin position="282"/>
        <end position="302"/>
    </location>
</feature>
<feature type="transmembrane region" description="Helical" evidence="9">
    <location>
        <begin position="591"/>
        <end position="612"/>
    </location>
</feature>
<dbReference type="PANTHER" id="PTHR30081:SF1">
    <property type="entry name" value="PROTEIN TRANSLOCASE SUBUNIT SECD"/>
    <property type="match status" value="1"/>
</dbReference>
<feature type="region of interest" description="Disordered" evidence="11">
    <location>
        <begin position="730"/>
        <end position="752"/>
    </location>
</feature>
<dbReference type="Gene3D" id="1.20.1640.10">
    <property type="entry name" value="Multidrug efflux transporter AcrB transmembrane domain"/>
    <property type="match status" value="2"/>
</dbReference>
<evidence type="ECO:0000313" key="16">
    <source>
        <dbReference type="Proteomes" id="UP000886786"/>
    </source>
</evidence>
<feature type="transmembrane region" description="Helical" evidence="9">
    <location>
        <begin position="308"/>
        <end position="331"/>
    </location>
</feature>
<dbReference type="NCBIfam" id="TIGR00966">
    <property type="entry name" value="transloc_SecF"/>
    <property type="match status" value="1"/>
</dbReference>
<evidence type="ECO:0000256" key="8">
    <source>
        <dbReference type="ARBA" id="ARBA00023136"/>
    </source>
</evidence>
<dbReference type="InterPro" id="IPR022813">
    <property type="entry name" value="SecD/SecF_arch_bac"/>
</dbReference>
<comment type="caution">
    <text evidence="9">Lacks conserved residue(s) required for the propagation of feature annotation.</text>
</comment>
<comment type="caution">
    <text evidence="15">The sequence shown here is derived from an EMBL/GenBank/DDBJ whole genome shotgun (WGS) entry which is preliminary data.</text>
</comment>
<feature type="domain" description="Protein export membrane protein SecD/SecF C-terminal" evidence="12">
    <location>
        <begin position="548"/>
        <end position="725"/>
    </location>
</feature>
<dbReference type="HAMAP" id="MF_01463_B">
    <property type="entry name" value="SecD_B"/>
    <property type="match status" value="1"/>
</dbReference>
<dbReference type="Proteomes" id="UP000886786">
    <property type="component" value="Unassembled WGS sequence"/>
</dbReference>
<dbReference type="InterPro" id="IPR048631">
    <property type="entry name" value="SecD_1st"/>
</dbReference>
<keyword evidence="3 9" id="KW-1003">Cell membrane</keyword>
<sequence length="752" mass="82917">MEKKMLQGKLFLVIFLLIISIGVLIPVLMNLKLGLDLQGGFELLYNVTPIEENTKVDEDLLRSTRQTLLRRIDVLGVTEPSISIEGDRIRVQLAGVTNEDEARSVLSQTASLTFRDTSDNLLMTSSVLKSGGARVSMDQSGRPAVALSIKDNDAFYKATKKVSEMSDNRIVIWLDYEEGRDSFEREEEMCGSDGSACLSAATVSQAFSGDVIIQGNFTEESANDLVDLINSGSMPAKLTEVSSNSVGASFGTNALVKTVTAGIIGIGIIIALLIVLYRFSGLIASVGIIIYTSLTFFIFWLLGGTMTLSGIAAMIIGIGMAVDSNVINFSRIKDELYEGASLKEAYEKGNKASFGTIMDANITTLIAALVLFVLGQSSVKGFATVLIISIISTLLIMVFLVRWLLRKFVQTGYFDDKVGMFIGVKKEDIPNLSKGEKRTKYFWKKIDFVKSRKIFIICAFVIIILGGVFIFNKGLSLGVDFRGGTAITIDTSENLTEKKISSDMDSLGYDMYSFEKQSDGSYSIKISETVDTDKTSEVKDYLNDKYDAKTDIEVISDMVRNDLIKNAVLSLIISMVAIIIYISLRFKFDYGISSIIALVFNVLITIAFFGIFRFEVSNIFIAAILSIIGYSVNDVIITFDRIREIYNKKKAYSERGLINIVNESLRGVLNRSIVTTLTAVIPLGCLIIFGSHEILSFYVAMLVGMVTGVLTSLFVASQLWLEIEKRNLKKPKKPKKEEKEEVSEIEIKGINA</sequence>
<dbReference type="Pfam" id="PF22599">
    <property type="entry name" value="SecDF_P1_head"/>
    <property type="match status" value="1"/>
</dbReference>
<evidence type="ECO:0000256" key="10">
    <source>
        <dbReference type="HAMAP-Rule" id="MF_01464"/>
    </source>
</evidence>
<dbReference type="AlphaFoldDB" id="A0A9D0ZPU6"/>